<feature type="compositionally biased region" description="Polar residues" evidence="6">
    <location>
        <begin position="43"/>
        <end position="53"/>
    </location>
</feature>
<dbReference type="PROSITE" id="PS51192">
    <property type="entry name" value="HELICASE_ATP_BIND_1"/>
    <property type="match status" value="1"/>
</dbReference>
<evidence type="ECO:0000256" key="4">
    <source>
        <dbReference type="ARBA" id="ARBA00022840"/>
    </source>
</evidence>
<dbReference type="Pfam" id="PF00271">
    <property type="entry name" value="Helicase_C"/>
    <property type="match status" value="1"/>
</dbReference>
<dbReference type="EMBL" id="BAAALX010000010">
    <property type="protein sequence ID" value="GAA1518708.1"/>
    <property type="molecule type" value="Genomic_DNA"/>
</dbReference>
<gene>
    <name evidence="9" type="ORF">GCM10009690_22250</name>
</gene>
<evidence type="ECO:0000259" key="8">
    <source>
        <dbReference type="PROSITE" id="PS51194"/>
    </source>
</evidence>
<keyword evidence="4" id="KW-0067">ATP-binding</keyword>
<evidence type="ECO:0000256" key="2">
    <source>
        <dbReference type="ARBA" id="ARBA00022801"/>
    </source>
</evidence>
<feature type="region of interest" description="Disordered" evidence="6">
    <location>
        <begin position="41"/>
        <end position="76"/>
    </location>
</feature>
<dbReference type="CDD" id="cd17926">
    <property type="entry name" value="DEXHc_RE"/>
    <property type="match status" value="1"/>
</dbReference>
<dbReference type="SUPFAM" id="SSF52540">
    <property type="entry name" value="P-loop containing nucleoside triphosphate hydrolases"/>
    <property type="match status" value="2"/>
</dbReference>
<dbReference type="InterPro" id="IPR027417">
    <property type="entry name" value="P-loop_NTPase"/>
</dbReference>
<name>A0ABN2AJ74_9MICO</name>
<dbReference type="CDD" id="cd18785">
    <property type="entry name" value="SF2_C"/>
    <property type="match status" value="1"/>
</dbReference>
<dbReference type="InterPro" id="IPR006935">
    <property type="entry name" value="Helicase/UvrB_N"/>
</dbReference>
<protein>
    <submittedName>
        <fullName evidence="9">DEAD/DEAH box helicase family protein</fullName>
    </submittedName>
</protein>
<sequence>MTMGGPTTDDDRRMQLIHRIEYLESELTRARSELAALCETAVSDPTSTRSNAIGQKAQGRPTRQESPEPHDAPARVENAPITHMSPLDAKLELFMSRFCGRADVYARRWESAKTGKRGWSPATRSGFYDPKNVRPEDYEPLTKQLVARHLSGVRNAKPDDTRKPLHIGLYPLRKDDTCRLLACDFDNDDWRSAAAAFSDECTTAGIDALAEISSSGSGAHIWLFFESAVPAAIARRAGMSLLRRAMDKDTSITFSSYDRLFPSQDKLPVNSPGRGSFGNLIALPLQGDMRGQGTTVFAHPQTWEPYNDQFAALDRTRLISPAEVERIAEDSSADPLGPDDTPPAAEVHAVNAKWRMKPRREDIRALQPKVGGAEITLRRDTQLHVPIGDMPSVLLSDLKHLSSLANPEFYRKQAMRMSTFGEPRVVVRFEETDEELRMPRGLFDDVRSRLEMAGYTVRERSSRRKRDRIAALFTGTLRPDQQTAVAEMLSHDMGVLVAPPGTGKTVMACALIAERRVGTAVIVPTRELLLQWGERLRQFLSLDDGEIGQLGGGKRKTTGFVDLIMMRSISHSNADPTLLNRYGQIIVDECHGVAAPAAEAALNQVDAPRWLGLTATPYRADQLNGLITMQCGPVRYDMAKTETGEESHVKPEADQESATPKRTFHVHQTDFTTEEPGAGGPSMPDLYAELATDEGRNSQIIPKIVAEANEGRHVLVLTNRIDHLRTLVEGIRNKVPKKLPVLRLHGQLKPGERARQREKLRDTACSGDSFVLVAIDKVAGEGFDLPVLDSLFLTMPISFKGRVVQNLGRVTRGDLTVDEVTVHDFHDVEVPVLDRMFHKRRRAIKSEGFGI</sequence>
<feature type="compositionally biased region" description="Basic and acidic residues" evidence="6">
    <location>
        <begin position="62"/>
        <end position="74"/>
    </location>
</feature>
<evidence type="ECO:0000256" key="1">
    <source>
        <dbReference type="ARBA" id="ARBA00022741"/>
    </source>
</evidence>
<dbReference type="InterPro" id="IPR054347">
    <property type="entry name" value="TOTE_primase"/>
</dbReference>
<comment type="caution">
    <text evidence="9">The sequence shown here is derived from an EMBL/GenBank/DDBJ whole genome shotgun (WGS) entry which is preliminary data.</text>
</comment>
<reference evidence="9 10" key="1">
    <citation type="journal article" date="2019" name="Int. J. Syst. Evol. Microbiol.">
        <title>The Global Catalogue of Microorganisms (GCM) 10K type strain sequencing project: providing services to taxonomists for standard genome sequencing and annotation.</title>
        <authorList>
            <consortium name="The Broad Institute Genomics Platform"/>
            <consortium name="The Broad Institute Genome Sequencing Center for Infectious Disease"/>
            <person name="Wu L."/>
            <person name="Ma J."/>
        </authorList>
    </citation>
    <scope>NUCLEOTIDE SEQUENCE [LARGE SCALE GENOMIC DNA]</scope>
    <source>
        <strain evidence="9 10">JCM 13318</strain>
    </source>
</reference>
<keyword evidence="1" id="KW-0547">Nucleotide-binding</keyword>
<dbReference type="Proteomes" id="UP001500177">
    <property type="component" value="Unassembled WGS sequence"/>
</dbReference>
<keyword evidence="10" id="KW-1185">Reference proteome</keyword>
<dbReference type="InterPro" id="IPR001650">
    <property type="entry name" value="Helicase_C-like"/>
</dbReference>
<dbReference type="Pfam" id="PF04851">
    <property type="entry name" value="ResIII"/>
    <property type="match status" value="1"/>
</dbReference>
<dbReference type="SMART" id="SM00487">
    <property type="entry name" value="DEXDc"/>
    <property type="match status" value="1"/>
</dbReference>
<organism evidence="9 10">
    <name type="scientific">Brevibacterium permense</name>
    <dbReference type="NCBI Taxonomy" id="234834"/>
    <lineage>
        <taxon>Bacteria</taxon>
        <taxon>Bacillati</taxon>
        <taxon>Actinomycetota</taxon>
        <taxon>Actinomycetes</taxon>
        <taxon>Micrococcales</taxon>
        <taxon>Brevibacteriaceae</taxon>
        <taxon>Brevibacterium</taxon>
    </lineage>
</organism>
<evidence type="ECO:0000256" key="5">
    <source>
        <dbReference type="SAM" id="Coils"/>
    </source>
</evidence>
<feature type="domain" description="Helicase C-terminal" evidence="8">
    <location>
        <begin position="699"/>
        <end position="851"/>
    </location>
</feature>
<evidence type="ECO:0000259" key="7">
    <source>
        <dbReference type="PROSITE" id="PS51192"/>
    </source>
</evidence>
<keyword evidence="3 9" id="KW-0347">Helicase</keyword>
<evidence type="ECO:0000256" key="3">
    <source>
        <dbReference type="ARBA" id="ARBA00022806"/>
    </source>
</evidence>
<proteinExistence type="predicted"/>
<dbReference type="Pfam" id="PF22548">
    <property type="entry name" value="AEP-TOTE"/>
    <property type="match status" value="1"/>
</dbReference>
<accession>A0ABN2AJ74</accession>
<dbReference type="PANTHER" id="PTHR11274">
    <property type="entry name" value="RAD25/XP-B DNA REPAIR HELICASE"/>
    <property type="match status" value="1"/>
</dbReference>
<evidence type="ECO:0000313" key="9">
    <source>
        <dbReference type="EMBL" id="GAA1518708.1"/>
    </source>
</evidence>
<dbReference type="InterPro" id="IPR050615">
    <property type="entry name" value="ATP-dep_DNA_Helicase"/>
</dbReference>
<dbReference type="Gene3D" id="3.40.50.300">
    <property type="entry name" value="P-loop containing nucleotide triphosphate hydrolases"/>
    <property type="match status" value="2"/>
</dbReference>
<feature type="coiled-coil region" evidence="5">
    <location>
        <begin position="13"/>
        <end position="40"/>
    </location>
</feature>
<keyword evidence="5" id="KW-0175">Coiled coil</keyword>
<dbReference type="PANTHER" id="PTHR11274:SF0">
    <property type="entry name" value="GENERAL TRANSCRIPTION AND DNA REPAIR FACTOR IIH HELICASE SUBUNIT XPB"/>
    <property type="match status" value="1"/>
</dbReference>
<evidence type="ECO:0000256" key="6">
    <source>
        <dbReference type="SAM" id="MobiDB-lite"/>
    </source>
</evidence>
<dbReference type="InterPro" id="IPR014001">
    <property type="entry name" value="Helicase_ATP-bd"/>
</dbReference>
<keyword evidence="2" id="KW-0378">Hydrolase</keyword>
<evidence type="ECO:0000313" key="10">
    <source>
        <dbReference type="Proteomes" id="UP001500177"/>
    </source>
</evidence>
<feature type="domain" description="Helicase ATP-binding" evidence="7">
    <location>
        <begin position="485"/>
        <end position="635"/>
    </location>
</feature>
<dbReference type="PROSITE" id="PS51194">
    <property type="entry name" value="HELICASE_CTER"/>
    <property type="match status" value="1"/>
</dbReference>
<dbReference type="GO" id="GO:0004386">
    <property type="term" value="F:helicase activity"/>
    <property type="evidence" value="ECO:0007669"/>
    <property type="project" value="UniProtKB-KW"/>
</dbReference>